<evidence type="ECO:0000256" key="1">
    <source>
        <dbReference type="ARBA" id="ARBA00006817"/>
    </source>
</evidence>
<accession>A0A927J0Q9</accession>
<evidence type="ECO:0000256" key="3">
    <source>
        <dbReference type="ARBA" id="ARBA00023125"/>
    </source>
</evidence>
<dbReference type="InterPro" id="IPR013538">
    <property type="entry name" value="ASHA1/2-like_C"/>
</dbReference>
<evidence type="ECO:0000256" key="2">
    <source>
        <dbReference type="ARBA" id="ARBA00023015"/>
    </source>
</evidence>
<evidence type="ECO:0000256" key="4">
    <source>
        <dbReference type="ARBA" id="ARBA00023163"/>
    </source>
</evidence>
<dbReference type="CDD" id="cd08899">
    <property type="entry name" value="SRPBCC_CalC_Aha1-like_6"/>
    <property type="match status" value="1"/>
</dbReference>
<dbReference type="GO" id="GO:0003700">
    <property type="term" value="F:DNA-binding transcription factor activity"/>
    <property type="evidence" value="ECO:0007669"/>
    <property type="project" value="InterPro"/>
</dbReference>
<dbReference type="Pfam" id="PF12840">
    <property type="entry name" value="HTH_20"/>
    <property type="match status" value="1"/>
</dbReference>
<dbReference type="Proteomes" id="UP000610846">
    <property type="component" value="Unassembled WGS sequence"/>
</dbReference>
<dbReference type="InterPro" id="IPR051081">
    <property type="entry name" value="HTH_MetalResp_TranReg"/>
</dbReference>
<dbReference type="GO" id="GO:0003677">
    <property type="term" value="F:DNA binding"/>
    <property type="evidence" value="ECO:0007669"/>
    <property type="project" value="UniProtKB-KW"/>
</dbReference>
<dbReference type="AlphaFoldDB" id="A0A927J0Q9"/>
<gene>
    <name evidence="6" type="ORF">IF651_11720</name>
</gene>
<keyword evidence="4" id="KW-0804">Transcription</keyword>
<sequence length="268" mass="28576">MDVFAALADPVRRDLLLALRREDLTAGALAAGRPGVSRPGVSRHLRVLREAGLVGVVTRGRTRVYSARAEGLEPVRALLAALATSSPVPAPDDAGGSAAGARLVPGGLVEHGPAGTELVVTRTFRAPVEDVWASLTEPGRLARWIGRWTGDPSTGHVSFRMTAEGEDVEPEEYTITRCDPPFRFAADTATGDETWHIGFDLAEAEGVTTLTFRQLLAPGDDARSVGPGWEYYLDRLVAAREGRDPADLRWEDYPAALGDHYGATPGGS</sequence>
<dbReference type="Gene3D" id="1.10.10.10">
    <property type="entry name" value="Winged helix-like DNA-binding domain superfamily/Winged helix DNA-binding domain"/>
    <property type="match status" value="1"/>
</dbReference>
<protein>
    <submittedName>
        <fullName evidence="6">Metalloregulator ArsR/SmtB family transcription factor</fullName>
    </submittedName>
</protein>
<dbReference type="InterPro" id="IPR011991">
    <property type="entry name" value="ArsR-like_HTH"/>
</dbReference>
<evidence type="ECO:0000313" key="6">
    <source>
        <dbReference type="EMBL" id="MBD8079723.1"/>
    </source>
</evidence>
<keyword evidence="7" id="KW-1185">Reference proteome</keyword>
<comment type="caution">
    <text evidence="6">The sequence shown here is derived from an EMBL/GenBank/DDBJ whole genome shotgun (WGS) entry which is preliminary data.</text>
</comment>
<dbReference type="EMBL" id="JACYHB010000009">
    <property type="protein sequence ID" value="MBD8079723.1"/>
    <property type="molecule type" value="Genomic_DNA"/>
</dbReference>
<keyword evidence="2" id="KW-0805">Transcription regulation</keyword>
<comment type="similarity">
    <text evidence="1">Belongs to the AHA1 family.</text>
</comment>
<dbReference type="RefSeq" id="WP_191829308.1">
    <property type="nucleotide sequence ID" value="NZ_JACYHB010000009.1"/>
</dbReference>
<dbReference type="NCBIfam" id="NF033788">
    <property type="entry name" value="HTH_metalloreg"/>
    <property type="match status" value="1"/>
</dbReference>
<dbReference type="SUPFAM" id="SSF46785">
    <property type="entry name" value="Winged helix' DNA-binding domain"/>
    <property type="match status" value="1"/>
</dbReference>
<name>A0A927J0Q9_9MICO</name>
<evidence type="ECO:0000259" key="5">
    <source>
        <dbReference type="PROSITE" id="PS50987"/>
    </source>
</evidence>
<dbReference type="InterPro" id="IPR001845">
    <property type="entry name" value="HTH_ArsR_DNA-bd_dom"/>
</dbReference>
<dbReference type="Gene3D" id="3.30.530.20">
    <property type="match status" value="1"/>
</dbReference>
<dbReference type="PANTHER" id="PTHR33154">
    <property type="entry name" value="TRANSCRIPTIONAL REGULATOR, ARSR FAMILY"/>
    <property type="match status" value="1"/>
</dbReference>
<dbReference type="PROSITE" id="PS50987">
    <property type="entry name" value="HTH_ARSR_2"/>
    <property type="match status" value="1"/>
</dbReference>
<dbReference type="InterPro" id="IPR036390">
    <property type="entry name" value="WH_DNA-bd_sf"/>
</dbReference>
<dbReference type="InterPro" id="IPR036388">
    <property type="entry name" value="WH-like_DNA-bd_sf"/>
</dbReference>
<dbReference type="SMART" id="SM00418">
    <property type="entry name" value="HTH_ARSR"/>
    <property type="match status" value="1"/>
</dbReference>
<dbReference type="SUPFAM" id="SSF55961">
    <property type="entry name" value="Bet v1-like"/>
    <property type="match status" value="1"/>
</dbReference>
<organism evidence="6 7">
    <name type="scientific">Cellulosimicrobium arenosum</name>
    <dbReference type="NCBI Taxonomy" id="2708133"/>
    <lineage>
        <taxon>Bacteria</taxon>
        <taxon>Bacillati</taxon>
        <taxon>Actinomycetota</taxon>
        <taxon>Actinomycetes</taxon>
        <taxon>Micrococcales</taxon>
        <taxon>Promicromonosporaceae</taxon>
        <taxon>Cellulosimicrobium</taxon>
    </lineage>
</organism>
<proteinExistence type="inferred from homology"/>
<reference evidence="6" key="1">
    <citation type="journal article" date="2018" name="Curr. Microbiol.">
        <title>Cellulosimicrobium arenosum sp. nov., Isolated from Marine Sediment Sand.</title>
        <authorList>
            <person name="Oh M."/>
            <person name="Kim J.H."/>
            <person name="Yoon J.H."/>
            <person name="Schumann P."/>
            <person name="Kim W."/>
        </authorList>
    </citation>
    <scope>NUCLEOTIDE SEQUENCE</scope>
    <source>
        <strain evidence="6">KCTC 49039</strain>
    </source>
</reference>
<keyword evidence="3" id="KW-0238">DNA-binding</keyword>
<dbReference type="Pfam" id="PF08327">
    <property type="entry name" value="AHSA1"/>
    <property type="match status" value="1"/>
</dbReference>
<reference evidence="6" key="2">
    <citation type="submission" date="2020-09" db="EMBL/GenBank/DDBJ databases">
        <authorList>
            <person name="Yu Y."/>
        </authorList>
    </citation>
    <scope>NUCLEOTIDE SEQUENCE</scope>
    <source>
        <strain evidence="6">KCTC 49039</strain>
    </source>
</reference>
<dbReference type="CDD" id="cd00090">
    <property type="entry name" value="HTH_ARSR"/>
    <property type="match status" value="1"/>
</dbReference>
<evidence type="ECO:0000313" key="7">
    <source>
        <dbReference type="Proteomes" id="UP000610846"/>
    </source>
</evidence>
<dbReference type="InterPro" id="IPR023393">
    <property type="entry name" value="START-like_dom_sf"/>
</dbReference>
<dbReference type="PANTHER" id="PTHR33154:SF33">
    <property type="entry name" value="TRANSCRIPTIONAL REPRESSOR SDPR"/>
    <property type="match status" value="1"/>
</dbReference>
<feature type="domain" description="HTH arsR-type" evidence="5">
    <location>
        <begin position="1"/>
        <end position="87"/>
    </location>
</feature>